<evidence type="ECO:0000313" key="3">
    <source>
        <dbReference type="Proteomes" id="UP000672602"/>
    </source>
</evidence>
<dbReference type="InterPro" id="IPR035940">
    <property type="entry name" value="CAP_sf"/>
</dbReference>
<dbReference type="CDD" id="cd05379">
    <property type="entry name" value="CAP_bacterial"/>
    <property type="match status" value="1"/>
</dbReference>
<name>A0A8J7V1L0_9PROT</name>
<dbReference type="Proteomes" id="UP000672602">
    <property type="component" value="Unassembled WGS sequence"/>
</dbReference>
<dbReference type="PANTHER" id="PTHR31157">
    <property type="entry name" value="SCP DOMAIN-CONTAINING PROTEIN"/>
    <property type="match status" value="1"/>
</dbReference>
<organism evidence="2 3">
    <name type="scientific">Marivibrio halodurans</name>
    <dbReference type="NCBI Taxonomy" id="2039722"/>
    <lineage>
        <taxon>Bacteria</taxon>
        <taxon>Pseudomonadati</taxon>
        <taxon>Pseudomonadota</taxon>
        <taxon>Alphaproteobacteria</taxon>
        <taxon>Rhodospirillales</taxon>
        <taxon>Rhodospirillaceae</taxon>
        <taxon>Marivibrio</taxon>
    </lineage>
</organism>
<reference evidence="2" key="1">
    <citation type="submission" date="2021-04" db="EMBL/GenBank/DDBJ databases">
        <authorList>
            <person name="Zhang D.-C."/>
        </authorList>
    </citation>
    <scope>NUCLEOTIDE SEQUENCE</scope>
    <source>
        <strain evidence="2">CGMCC 1.15697</strain>
    </source>
</reference>
<keyword evidence="3" id="KW-1185">Reference proteome</keyword>
<dbReference type="AlphaFoldDB" id="A0A8J7V1L0"/>
<dbReference type="Gene3D" id="3.40.33.10">
    <property type="entry name" value="CAP"/>
    <property type="match status" value="2"/>
</dbReference>
<accession>A0A8J7V1L0</accession>
<dbReference type="PANTHER" id="PTHR31157:SF1">
    <property type="entry name" value="SCP DOMAIN-CONTAINING PROTEIN"/>
    <property type="match status" value="1"/>
</dbReference>
<dbReference type="SUPFAM" id="SSF55797">
    <property type="entry name" value="PR-1-like"/>
    <property type="match status" value="1"/>
</dbReference>
<comment type="caution">
    <text evidence="2">The sequence shown here is derived from an EMBL/GenBank/DDBJ whole genome shotgun (WGS) entry which is preliminary data.</text>
</comment>
<proteinExistence type="predicted"/>
<dbReference type="Pfam" id="PF00188">
    <property type="entry name" value="CAP"/>
    <property type="match status" value="1"/>
</dbReference>
<gene>
    <name evidence="2" type="ORF">KAJ83_12830</name>
</gene>
<evidence type="ECO:0000259" key="1">
    <source>
        <dbReference type="Pfam" id="PF00188"/>
    </source>
</evidence>
<dbReference type="RefSeq" id="WP_210682466.1">
    <property type="nucleotide sequence ID" value="NZ_JAGMWN010000005.1"/>
</dbReference>
<protein>
    <recommendedName>
        <fullName evidence="1">SCP domain-containing protein</fullName>
    </recommendedName>
</protein>
<dbReference type="InterPro" id="IPR014044">
    <property type="entry name" value="CAP_dom"/>
</dbReference>
<evidence type="ECO:0000313" key="2">
    <source>
        <dbReference type="EMBL" id="MBP5857896.1"/>
    </source>
</evidence>
<feature type="domain" description="SCP" evidence="1">
    <location>
        <begin position="180"/>
        <end position="298"/>
    </location>
</feature>
<sequence>MRRRVLLLGAILALCLVGGSIGAARAHALDGAERGLIEAINQLRIERGIAALRHEPRLARIAGDFAGASARGAPRSDRALDVSARLRDHAYAFLSMRAFADLGVADPVVQARVWAEDPERRDPLLDPAYQEVGIGRVDLSERFAGAAGEPRVNGGRTQVWGIVLAAPTSPVPAGWGERVLENVNIFRQRYGLLPLSRNRLLDRAAQAHVEDMARRDYFAHRTPDGTGPADRVDRVGYHWSRVLENLAAGQPSAREVVQGWIDSKAGHREAMLDKTVREVGIGYTYRPQGGSRVPVQHFWAMTMAAPR</sequence>
<dbReference type="EMBL" id="JAGMWN010000005">
    <property type="protein sequence ID" value="MBP5857896.1"/>
    <property type="molecule type" value="Genomic_DNA"/>
</dbReference>